<dbReference type="RefSeq" id="WP_188466179.1">
    <property type="nucleotide sequence ID" value="NZ_BMFQ01000003.1"/>
</dbReference>
<gene>
    <name evidence="4" type="ORF">GCM10010976_29370</name>
</gene>
<dbReference type="EMBL" id="BMFQ01000003">
    <property type="protein sequence ID" value="GGG56631.1"/>
    <property type="molecule type" value="Genomic_DNA"/>
</dbReference>
<comment type="caution">
    <text evidence="4">The sequence shown here is derived from an EMBL/GenBank/DDBJ whole genome shotgun (WGS) entry which is preliminary data.</text>
</comment>
<dbReference type="InterPro" id="IPR026893">
    <property type="entry name" value="Tyr/Ser_Pase_IphP-type"/>
</dbReference>
<sequence>MNNNSIFKSQPNFRDLGGVHTKSGQKVKENSIFRSSFLGKMDENELFILKDLNVGEILDLRTSQEIDLIGKGDYPESINYQNIPLNAGNITKSLIPIFTKGEFHLLDSNILEQIYFDLITKFTTELASIYREILNANNGIIYHCSHGKDRTGIISALLLDFFEVDRKHIYSDYLMSNEFLKKSNDYQLQMIKDNFSKQFNREVSEEEFAPVKSLFYVHEGILKNIFEYIDKTHGSVRNYFQSELGLNEEEIELLKSKYLE</sequence>
<dbReference type="InterPro" id="IPR000387">
    <property type="entry name" value="Tyr_Pase_dom"/>
</dbReference>
<evidence type="ECO:0000256" key="2">
    <source>
        <dbReference type="SAM" id="MobiDB-lite"/>
    </source>
</evidence>
<comment type="similarity">
    <text evidence="1">Belongs to the protein-tyrosine phosphatase family.</text>
</comment>
<evidence type="ECO:0000313" key="4">
    <source>
        <dbReference type="EMBL" id="GGG56631.1"/>
    </source>
</evidence>
<accession>A0A917LTV3</accession>
<proteinExistence type="inferred from homology"/>
<dbReference type="GO" id="GO:0004721">
    <property type="term" value="F:phosphoprotein phosphatase activity"/>
    <property type="evidence" value="ECO:0007669"/>
    <property type="project" value="InterPro"/>
</dbReference>
<dbReference type="SUPFAM" id="SSF52799">
    <property type="entry name" value="(Phosphotyrosine protein) phosphatases II"/>
    <property type="match status" value="1"/>
</dbReference>
<feature type="region of interest" description="Disordered" evidence="2">
    <location>
        <begin position="1"/>
        <end position="22"/>
    </location>
</feature>
<reference evidence="4" key="2">
    <citation type="submission" date="2020-09" db="EMBL/GenBank/DDBJ databases">
        <authorList>
            <person name="Sun Q."/>
            <person name="Zhou Y."/>
        </authorList>
    </citation>
    <scope>NUCLEOTIDE SEQUENCE</scope>
    <source>
        <strain evidence="4">CGMCC 1.12751</strain>
    </source>
</reference>
<dbReference type="Proteomes" id="UP000625976">
    <property type="component" value="Unassembled WGS sequence"/>
</dbReference>
<evidence type="ECO:0000313" key="5">
    <source>
        <dbReference type="Proteomes" id="UP000625976"/>
    </source>
</evidence>
<dbReference type="Gene3D" id="3.90.190.10">
    <property type="entry name" value="Protein tyrosine phosphatase superfamily"/>
    <property type="match status" value="1"/>
</dbReference>
<dbReference type="AlphaFoldDB" id="A0A917LTV3"/>
<evidence type="ECO:0000256" key="1">
    <source>
        <dbReference type="ARBA" id="ARBA00009580"/>
    </source>
</evidence>
<dbReference type="InterPro" id="IPR029021">
    <property type="entry name" value="Prot-tyrosine_phosphatase-like"/>
</dbReference>
<name>A0A917LTV3_9FLAO</name>
<organism evidence="4 5">
    <name type="scientific">Bizionia arctica</name>
    <dbReference type="NCBI Taxonomy" id="1495645"/>
    <lineage>
        <taxon>Bacteria</taxon>
        <taxon>Pseudomonadati</taxon>
        <taxon>Bacteroidota</taxon>
        <taxon>Flavobacteriia</taxon>
        <taxon>Flavobacteriales</taxon>
        <taxon>Flavobacteriaceae</taxon>
        <taxon>Bizionia</taxon>
    </lineage>
</organism>
<feature type="compositionally biased region" description="Polar residues" evidence="2">
    <location>
        <begin position="1"/>
        <end position="12"/>
    </location>
</feature>
<protein>
    <submittedName>
        <fullName evidence="4">Protein-tyrosine-phosphatase</fullName>
    </submittedName>
</protein>
<feature type="domain" description="Tyrosine specific protein phosphatases" evidence="3">
    <location>
        <begin position="120"/>
        <end position="159"/>
    </location>
</feature>
<evidence type="ECO:0000259" key="3">
    <source>
        <dbReference type="PROSITE" id="PS50056"/>
    </source>
</evidence>
<dbReference type="Pfam" id="PF13350">
    <property type="entry name" value="Y_phosphatase3"/>
    <property type="match status" value="1"/>
</dbReference>
<dbReference type="PANTHER" id="PTHR31126">
    <property type="entry name" value="TYROSINE-PROTEIN PHOSPHATASE"/>
    <property type="match status" value="1"/>
</dbReference>
<dbReference type="PROSITE" id="PS50056">
    <property type="entry name" value="TYR_PHOSPHATASE_2"/>
    <property type="match status" value="1"/>
</dbReference>
<keyword evidence="5" id="KW-1185">Reference proteome</keyword>
<reference evidence="4" key="1">
    <citation type="journal article" date="2014" name="Int. J. Syst. Evol. Microbiol.">
        <title>Complete genome sequence of Corynebacterium casei LMG S-19264T (=DSM 44701T), isolated from a smear-ripened cheese.</title>
        <authorList>
            <consortium name="US DOE Joint Genome Institute (JGI-PGF)"/>
            <person name="Walter F."/>
            <person name="Albersmeier A."/>
            <person name="Kalinowski J."/>
            <person name="Ruckert C."/>
        </authorList>
    </citation>
    <scope>NUCLEOTIDE SEQUENCE</scope>
    <source>
        <strain evidence="4">CGMCC 1.12751</strain>
    </source>
</reference>
<dbReference type="PANTHER" id="PTHR31126:SF1">
    <property type="entry name" value="TYROSINE SPECIFIC PROTEIN PHOSPHATASES DOMAIN-CONTAINING PROTEIN"/>
    <property type="match status" value="1"/>
</dbReference>